<dbReference type="Pfam" id="PF01075">
    <property type="entry name" value="Glyco_transf_9"/>
    <property type="match status" value="1"/>
</dbReference>
<comment type="caution">
    <text evidence="4">The sequence shown here is derived from an EMBL/GenBank/DDBJ whole genome shotgun (WGS) entry which is preliminary data.</text>
</comment>
<feature type="region of interest" description="Disordered" evidence="3">
    <location>
        <begin position="1"/>
        <end position="34"/>
    </location>
</feature>
<dbReference type="EMBL" id="JBIUYY010000008">
    <property type="protein sequence ID" value="MFJ2823370.1"/>
    <property type="molecule type" value="Genomic_DNA"/>
</dbReference>
<evidence type="ECO:0000256" key="3">
    <source>
        <dbReference type="SAM" id="MobiDB-lite"/>
    </source>
</evidence>
<dbReference type="SUPFAM" id="SSF53756">
    <property type="entry name" value="UDP-Glycosyltransferase/glycogen phosphorylase"/>
    <property type="match status" value="1"/>
</dbReference>
<evidence type="ECO:0000313" key="5">
    <source>
        <dbReference type="Proteomes" id="UP001617351"/>
    </source>
</evidence>
<evidence type="ECO:0000256" key="1">
    <source>
        <dbReference type="ARBA" id="ARBA00022676"/>
    </source>
</evidence>
<proteinExistence type="predicted"/>
<feature type="region of interest" description="Disordered" evidence="3">
    <location>
        <begin position="310"/>
        <end position="333"/>
    </location>
</feature>
<keyword evidence="5" id="KW-1185">Reference proteome</keyword>
<name>A0ABW8EJD5_STRT5</name>
<dbReference type="InterPro" id="IPR002201">
    <property type="entry name" value="Glyco_trans_9"/>
</dbReference>
<reference evidence="4 5" key="1">
    <citation type="submission" date="2024-10" db="EMBL/GenBank/DDBJ databases">
        <title>The Natural Products Discovery Center: Release of the First 8490 Sequenced Strains for Exploring Actinobacteria Biosynthetic Diversity.</title>
        <authorList>
            <person name="Kalkreuter E."/>
            <person name="Kautsar S.A."/>
            <person name="Yang D."/>
            <person name="Bader C.D."/>
            <person name="Teijaro C.N."/>
            <person name="Fluegel L."/>
            <person name="Davis C.M."/>
            <person name="Simpson J.R."/>
            <person name="Lauterbach L."/>
            <person name="Steele A.D."/>
            <person name="Gui C."/>
            <person name="Meng S."/>
            <person name="Li G."/>
            <person name="Viehrig K."/>
            <person name="Ye F."/>
            <person name="Su P."/>
            <person name="Kiefer A.F."/>
            <person name="Nichols A."/>
            <person name="Cepeda A.J."/>
            <person name="Yan W."/>
            <person name="Fan B."/>
            <person name="Jiang Y."/>
            <person name="Adhikari A."/>
            <person name="Zheng C.-J."/>
            <person name="Schuster L."/>
            <person name="Cowan T.M."/>
            <person name="Smanski M.J."/>
            <person name="Chevrette M.G."/>
            <person name="De Carvalho L.P.S."/>
            <person name="Shen B."/>
        </authorList>
    </citation>
    <scope>NUCLEOTIDE SEQUENCE [LARGE SCALE GENOMIC DNA]</scope>
    <source>
        <strain evidence="4 5">NPDC087220</strain>
    </source>
</reference>
<dbReference type="PANTHER" id="PTHR30160">
    <property type="entry name" value="TETRAACYLDISACCHARIDE 4'-KINASE-RELATED"/>
    <property type="match status" value="1"/>
</dbReference>
<accession>A0ABW8EJD5</accession>
<dbReference type="RefSeq" id="WP_402382797.1">
    <property type="nucleotide sequence ID" value="NZ_JBIUYY010000008.1"/>
</dbReference>
<sequence length="360" mass="37583">MTAAPPPAGPAAAPAATGPAAHPSPPRRRRLRRATPPRAAVLRALGLGDLLTAVPALRALRNALPGHELVLAAPERLADAVRALGTVDRLLPAHAPGRGVPTALPWSGPPPDVAVDLHGCGPPSRMLLAGLRPRRLLVFAPPDSPQAPGPRWRPDEHERDRWCRMLRWYGLHADPGDLALPLPGEPSPAPGAVVLHPGADAPARRWPAERFAAVGRALARDGHRVVVVAGRGEGPLARRVAAYAGLAPDAVAGGERDLPFGRLAALVAHARCVVAGDSGVAHLASALRTPSVVLFGPVAPRLWGPPPDGPHRVLWHPSPDDDPLRPGDAHGRLPDPRLLRISAAEALAAVRALPEPPARS</sequence>
<feature type="compositionally biased region" description="Basic residues" evidence="3">
    <location>
        <begin position="25"/>
        <end position="34"/>
    </location>
</feature>
<dbReference type="Gene3D" id="3.40.50.2000">
    <property type="entry name" value="Glycogen Phosphorylase B"/>
    <property type="match status" value="2"/>
</dbReference>
<dbReference type="Proteomes" id="UP001617351">
    <property type="component" value="Unassembled WGS sequence"/>
</dbReference>
<gene>
    <name evidence="4" type="ORF">ACIO7M_19950</name>
</gene>
<evidence type="ECO:0000256" key="2">
    <source>
        <dbReference type="ARBA" id="ARBA00022679"/>
    </source>
</evidence>
<dbReference type="PANTHER" id="PTHR30160:SF1">
    <property type="entry name" value="LIPOPOLYSACCHARIDE 1,2-N-ACETYLGLUCOSAMINETRANSFERASE-RELATED"/>
    <property type="match status" value="1"/>
</dbReference>
<dbReference type="InterPro" id="IPR051199">
    <property type="entry name" value="LPS_LOS_Heptosyltrfase"/>
</dbReference>
<evidence type="ECO:0000313" key="4">
    <source>
        <dbReference type="EMBL" id="MFJ2823370.1"/>
    </source>
</evidence>
<feature type="compositionally biased region" description="Basic and acidic residues" evidence="3">
    <location>
        <begin position="318"/>
        <end position="333"/>
    </location>
</feature>
<protein>
    <submittedName>
        <fullName evidence="4">Glycosyltransferase family 9 protein</fullName>
    </submittedName>
</protein>
<keyword evidence="1" id="KW-0328">Glycosyltransferase</keyword>
<keyword evidence="2" id="KW-0808">Transferase</keyword>
<organism evidence="4 5">
    <name type="scientific">Streptomyces toxytricini</name>
    <name type="common">Actinomyces toxytricini</name>
    <dbReference type="NCBI Taxonomy" id="67369"/>
    <lineage>
        <taxon>Bacteria</taxon>
        <taxon>Bacillati</taxon>
        <taxon>Actinomycetota</taxon>
        <taxon>Actinomycetes</taxon>
        <taxon>Kitasatosporales</taxon>
        <taxon>Streptomycetaceae</taxon>
        <taxon>Streptomyces</taxon>
    </lineage>
</organism>
<dbReference type="CDD" id="cd03789">
    <property type="entry name" value="GT9_LPS_heptosyltransferase"/>
    <property type="match status" value="1"/>
</dbReference>
<feature type="compositionally biased region" description="Low complexity" evidence="3">
    <location>
        <begin position="10"/>
        <end position="21"/>
    </location>
</feature>